<dbReference type="Pfam" id="PF13730">
    <property type="entry name" value="HTH_36"/>
    <property type="match status" value="1"/>
</dbReference>
<feature type="compositionally biased region" description="Low complexity" evidence="1">
    <location>
        <begin position="127"/>
        <end position="143"/>
    </location>
</feature>
<dbReference type="EMBL" id="QGDQ01000018">
    <property type="protein sequence ID" value="PWJ52665.1"/>
    <property type="molecule type" value="Genomic_DNA"/>
</dbReference>
<reference evidence="2 3" key="1">
    <citation type="submission" date="2018-03" db="EMBL/GenBank/DDBJ databases">
        <title>Genomic Encyclopedia of Archaeal and Bacterial Type Strains, Phase II (KMG-II): from individual species to whole genera.</title>
        <authorList>
            <person name="Goeker M."/>
        </authorList>
    </citation>
    <scope>NUCLEOTIDE SEQUENCE [LARGE SCALE GENOMIC DNA]</scope>
    <source>
        <strain evidence="2 3">DSM 44889</strain>
    </source>
</reference>
<keyword evidence="3" id="KW-1185">Reference proteome</keyword>
<dbReference type="RefSeq" id="WP_170131523.1">
    <property type="nucleotide sequence ID" value="NZ_QGDQ01000018.1"/>
</dbReference>
<dbReference type="Proteomes" id="UP000245469">
    <property type="component" value="Unassembled WGS sequence"/>
</dbReference>
<evidence type="ECO:0000313" key="3">
    <source>
        <dbReference type="Proteomes" id="UP000245469"/>
    </source>
</evidence>
<organism evidence="2 3">
    <name type="scientific">Quadrisphaera granulorum</name>
    <dbReference type="NCBI Taxonomy" id="317664"/>
    <lineage>
        <taxon>Bacteria</taxon>
        <taxon>Bacillati</taxon>
        <taxon>Actinomycetota</taxon>
        <taxon>Actinomycetes</taxon>
        <taxon>Kineosporiales</taxon>
        <taxon>Kineosporiaceae</taxon>
        <taxon>Quadrisphaera</taxon>
    </lineage>
</organism>
<evidence type="ECO:0000256" key="1">
    <source>
        <dbReference type="SAM" id="MobiDB-lite"/>
    </source>
</evidence>
<sequence>MTDRSTEPTPPNQPAVDALVVEDQLFSIVPEWVIEADISDPAFRLYALLLRYGNGSGVRMPSRATLAERLHRSTDAVDRALRNLEEKGLVVIERRRRGGVNLSNRYYLRTAPPATAGGPDGDGGGRTSAATPPRAPSCRAAPPQDTPPVATGGGRTSAATGRGSAAGVAADVRPDPEIFTQRSSPPPPPSPAPSASQRAAREEEVEFLRSLNIDPQGGLEVIVEMCAASRTANGLGTACWQAPHLLAALELAVRRRLWPARFAATALLKVAADPATRSPMRLAEAGPWWDEASKPEHASGLSAEDVDALEARLQALDGGRMALQQQARAELTRENMPLTRTTVLRRACEILDRREAS</sequence>
<comment type="caution">
    <text evidence="2">The sequence shown here is derived from an EMBL/GenBank/DDBJ whole genome shotgun (WGS) entry which is preliminary data.</text>
</comment>
<feature type="compositionally biased region" description="Low complexity" evidence="1">
    <location>
        <begin position="156"/>
        <end position="170"/>
    </location>
</feature>
<gene>
    <name evidence="2" type="ORF">BXY45_11836</name>
</gene>
<name>A0A316A4P2_9ACTN</name>
<evidence type="ECO:0000313" key="2">
    <source>
        <dbReference type="EMBL" id="PWJ52665.1"/>
    </source>
</evidence>
<feature type="region of interest" description="Disordered" evidence="1">
    <location>
        <begin position="110"/>
        <end position="203"/>
    </location>
</feature>
<dbReference type="SUPFAM" id="SSF46785">
    <property type="entry name" value="Winged helix' DNA-binding domain"/>
    <property type="match status" value="1"/>
</dbReference>
<dbReference type="Gene3D" id="1.10.10.10">
    <property type="entry name" value="Winged helix-like DNA-binding domain superfamily/Winged helix DNA-binding domain"/>
    <property type="match status" value="1"/>
</dbReference>
<dbReference type="InterPro" id="IPR036388">
    <property type="entry name" value="WH-like_DNA-bd_sf"/>
</dbReference>
<proteinExistence type="predicted"/>
<protein>
    <submittedName>
        <fullName evidence="2">Helix-turn-helix protein</fullName>
    </submittedName>
</protein>
<accession>A0A316A4P2</accession>
<dbReference type="AlphaFoldDB" id="A0A316A4P2"/>
<dbReference type="InterPro" id="IPR036390">
    <property type="entry name" value="WH_DNA-bd_sf"/>
</dbReference>